<accession>A0ABV2H6M6</accession>
<feature type="region of interest" description="Disordered" evidence="1">
    <location>
        <begin position="1"/>
        <end position="30"/>
    </location>
</feature>
<protein>
    <submittedName>
        <fullName evidence="2">Uncharacterized protein</fullName>
    </submittedName>
</protein>
<gene>
    <name evidence="2" type="ORF">ABID21_002189</name>
</gene>
<organism evidence="2 3">
    <name type="scientific">Pseudorhizobium tarimense</name>
    <dbReference type="NCBI Taxonomy" id="1079109"/>
    <lineage>
        <taxon>Bacteria</taxon>
        <taxon>Pseudomonadati</taxon>
        <taxon>Pseudomonadota</taxon>
        <taxon>Alphaproteobacteria</taxon>
        <taxon>Hyphomicrobiales</taxon>
        <taxon>Rhizobiaceae</taxon>
        <taxon>Rhizobium/Agrobacterium group</taxon>
        <taxon>Pseudorhizobium</taxon>
    </lineage>
</organism>
<feature type="region of interest" description="Disordered" evidence="1">
    <location>
        <begin position="149"/>
        <end position="174"/>
    </location>
</feature>
<dbReference type="Proteomes" id="UP001549031">
    <property type="component" value="Unassembled WGS sequence"/>
</dbReference>
<evidence type="ECO:0000313" key="2">
    <source>
        <dbReference type="EMBL" id="MET3586074.1"/>
    </source>
</evidence>
<comment type="caution">
    <text evidence="2">The sequence shown here is derived from an EMBL/GenBank/DDBJ whole genome shotgun (WGS) entry which is preliminary data.</text>
</comment>
<feature type="compositionally biased region" description="Basic and acidic residues" evidence="1">
    <location>
        <begin position="158"/>
        <end position="174"/>
    </location>
</feature>
<evidence type="ECO:0000256" key="1">
    <source>
        <dbReference type="SAM" id="MobiDB-lite"/>
    </source>
</evidence>
<evidence type="ECO:0000313" key="3">
    <source>
        <dbReference type="Proteomes" id="UP001549031"/>
    </source>
</evidence>
<proteinExistence type="predicted"/>
<reference evidence="2 3" key="1">
    <citation type="submission" date="2024-06" db="EMBL/GenBank/DDBJ databases">
        <title>Genomic Encyclopedia of Type Strains, Phase IV (KMG-IV): sequencing the most valuable type-strain genomes for metagenomic binning, comparative biology and taxonomic classification.</title>
        <authorList>
            <person name="Goeker M."/>
        </authorList>
    </citation>
    <scope>NUCLEOTIDE SEQUENCE [LARGE SCALE GENOMIC DNA]</scope>
    <source>
        <strain evidence="2 3">DSM 105042</strain>
    </source>
</reference>
<sequence>MPYSFLNSRRTGRDGDRSNRHRRESVGGCSGRARPLCARLSCLRSSRGFPICLPWPIVGPDRRSWAGAPATAAAAAAEGTAGEAAAALAVRLAHQAGTDAAGPAAGLDHPGQSSSNVEAQVHSGTSADMFRRLSCTNRGRRMSLRRQWAGRRRAFHQKPAERARPLRREEWPLL</sequence>
<feature type="compositionally biased region" description="Polar residues" evidence="1">
    <location>
        <begin position="111"/>
        <end position="123"/>
    </location>
</feature>
<feature type="region of interest" description="Disordered" evidence="1">
    <location>
        <begin position="100"/>
        <end position="123"/>
    </location>
</feature>
<name>A0ABV2H6M6_9HYPH</name>
<keyword evidence="3" id="KW-1185">Reference proteome</keyword>
<dbReference type="EMBL" id="JBEPLJ010000007">
    <property type="protein sequence ID" value="MET3586074.1"/>
    <property type="molecule type" value="Genomic_DNA"/>
</dbReference>